<evidence type="ECO:0000313" key="2">
    <source>
        <dbReference type="EMBL" id="AOY79280.1"/>
    </source>
</evidence>
<dbReference type="SUPFAM" id="SSF143120">
    <property type="entry name" value="YefM-like"/>
    <property type="match status" value="1"/>
</dbReference>
<dbReference type="AlphaFoldDB" id="A0A1D9FVV5"/>
<reference evidence="3" key="1">
    <citation type="submission" date="2016-10" db="EMBL/GenBank/DDBJ databases">
        <title>Comparative genomics uncovers the prolific and rare metabolic potential of the cyanobacterial genus Moorea.</title>
        <authorList>
            <person name="Leao T."/>
            <person name="Castelao G."/>
            <person name="Korobeynikov A."/>
            <person name="Monroe E.A."/>
            <person name="Podell S."/>
            <person name="Glukhov E."/>
            <person name="Allen E."/>
            <person name="Gerwick W.H."/>
            <person name="Gerwick L."/>
        </authorList>
    </citation>
    <scope>NUCLEOTIDE SEQUENCE [LARGE SCALE GENOMIC DNA]</scope>
    <source>
        <strain evidence="3">JHB</strain>
    </source>
</reference>
<gene>
    <name evidence="2" type="ORF">BJP36_04475</name>
</gene>
<sequence length="80" mass="9000">MAIYVNQQEAEQRFSELFSQVLKGEEIIISAQGQEMARIIPSIKPPKPRVPGIDKGRLVVPDDFDDPLPEEILESFYGQG</sequence>
<dbReference type="InterPro" id="IPR036165">
    <property type="entry name" value="YefM-like_sf"/>
</dbReference>
<accession>A0A1D9FVV5</accession>
<protein>
    <submittedName>
        <fullName evidence="2">Type II toxin-antitoxin system Phd/YefM family antitoxin</fullName>
    </submittedName>
</protein>
<dbReference type="Gene3D" id="3.40.1620.10">
    <property type="entry name" value="YefM-like domain"/>
    <property type="match status" value="1"/>
</dbReference>
<evidence type="ECO:0000256" key="1">
    <source>
        <dbReference type="ARBA" id="ARBA00009981"/>
    </source>
</evidence>
<comment type="similarity">
    <text evidence="1">Belongs to the phD/YefM antitoxin family.</text>
</comment>
<organism evidence="2 3">
    <name type="scientific">Moorena producens (strain JHB)</name>
    <dbReference type="NCBI Taxonomy" id="1454205"/>
    <lineage>
        <taxon>Bacteria</taxon>
        <taxon>Bacillati</taxon>
        <taxon>Cyanobacteriota</taxon>
        <taxon>Cyanophyceae</taxon>
        <taxon>Coleofasciculales</taxon>
        <taxon>Coleofasciculaceae</taxon>
        <taxon>Moorena</taxon>
    </lineage>
</organism>
<proteinExistence type="inferred from homology"/>
<evidence type="ECO:0000313" key="3">
    <source>
        <dbReference type="Proteomes" id="UP000176944"/>
    </source>
</evidence>
<dbReference type="Proteomes" id="UP000176944">
    <property type="component" value="Chromosome"/>
</dbReference>
<dbReference type="EMBL" id="CP017708">
    <property type="protein sequence ID" value="AOY79280.1"/>
    <property type="molecule type" value="Genomic_DNA"/>
</dbReference>
<name>A0A1D9FVV5_MOOP1</name>